<name>A0A498NAT8_LABRO</name>
<proteinExistence type="predicted"/>
<reference evidence="1 2" key="1">
    <citation type="submission" date="2018-03" db="EMBL/GenBank/DDBJ databases">
        <title>Draft genome sequence of Rohu Carp (Labeo rohita).</title>
        <authorList>
            <person name="Das P."/>
            <person name="Kushwaha B."/>
            <person name="Joshi C.G."/>
            <person name="Kumar D."/>
            <person name="Nagpure N.S."/>
            <person name="Sahoo L."/>
            <person name="Das S.P."/>
            <person name="Bit A."/>
            <person name="Patnaik S."/>
            <person name="Meher P.K."/>
            <person name="Jayasankar P."/>
            <person name="Koringa P.G."/>
            <person name="Patel N.V."/>
            <person name="Hinsu A.T."/>
            <person name="Kumar R."/>
            <person name="Pandey M."/>
            <person name="Agarwal S."/>
            <person name="Srivastava S."/>
            <person name="Singh M."/>
            <person name="Iquebal M.A."/>
            <person name="Jaiswal S."/>
            <person name="Angadi U.B."/>
            <person name="Kumar N."/>
            <person name="Raza M."/>
            <person name="Shah T.M."/>
            <person name="Rai A."/>
            <person name="Jena J.K."/>
        </authorList>
    </citation>
    <scope>NUCLEOTIDE SEQUENCE [LARGE SCALE GENOMIC DNA]</scope>
    <source>
        <strain evidence="1">DASCIFA01</strain>
        <tissue evidence="1">Testis</tissue>
    </source>
</reference>
<dbReference type="Proteomes" id="UP000290572">
    <property type="component" value="Unassembled WGS sequence"/>
</dbReference>
<protein>
    <submittedName>
        <fullName evidence="1">Uncharacterized protein</fullName>
    </submittedName>
</protein>
<dbReference type="EMBL" id="QBIY01012241">
    <property type="protein sequence ID" value="RXN26305.1"/>
    <property type="molecule type" value="Genomic_DNA"/>
</dbReference>
<accession>A0A498NAT8</accession>
<sequence length="91" mass="10461">MAIVVEQARWPSNLLHILRKDDYEICLDYLPGIHVEWTCCGRQVAGSEPRSKQELKQVNKTKSAVLSSYVDKHQLTLRETKSVKSCMKQTD</sequence>
<comment type="caution">
    <text evidence="1">The sequence shown here is derived from an EMBL/GenBank/DDBJ whole genome shotgun (WGS) entry which is preliminary data.</text>
</comment>
<organism evidence="1 2">
    <name type="scientific">Labeo rohita</name>
    <name type="common">Indian major carp</name>
    <name type="synonym">Cyprinus rohita</name>
    <dbReference type="NCBI Taxonomy" id="84645"/>
    <lineage>
        <taxon>Eukaryota</taxon>
        <taxon>Metazoa</taxon>
        <taxon>Chordata</taxon>
        <taxon>Craniata</taxon>
        <taxon>Vertebrata</taxon>
        <taxon>Euteleostomi</taxon>
        <taxon>Actinopterygii</taxon>
        <taxon>Neopterygii</taxon>
        <taxon>Teleostei</taxon>
        <taxon>Ostariophysi</taxon>
        <taxon>Cypriniformes</taxon>
        <taxon>Cyprinidae</taxon>
        <taxon>Labeoninae</taxon>
        <taxon>Labeonini</taxon>
        <taxon>Labeo</taxon>
    </lineage>
</organism>
<evidence type="ECO:0000313" key="2">
    <source>
        <dbReference type="Proteomes" id="UP000290572"/>
    </source>
</evidence>
<evidence type="ECO:0000313" key="1">
    <source>
        <dbReference type="EMBL" id="RXN26305.1"/>
    </source>
</evidence>
<keyword evidence="2" id="KW-1185">Reference proteome</keyword>
<gene>
    <name evidence="1" type="ORF">ROHU_020784</name>
</gene>
<dbReference type="AlphaFoldDB" id="A0A498NAT8"/>